<reference evidence="1 2" key="1">
    <citation type="journal article" date="2015" name="Proc. Natl. Acad. Sci. U.S.A.">
        <title>Expanded metabolic versatility of ubiquitous nitrite-oxidizing bacteria from the genus Nitrospira.</title>
        <authorList>
            <person name="Koch H."/>
            <person name="Lucker S."/>
            <person name="Albertsen M."/>
            <person name="Kitzinger K."/>
            <person name="Herbold C."/>
            <person name="Spieck E."/>
            <person name="Nielsen P.H."/>
            <person name="Wagner M."/>
            <person name="Daims H."/>
        </authorList>
    </citation>
    <scope>NUCLEOTIDE SEQUENCE [LARGE SCALE GENOMIC DNA]</scope>
    <source>
        <strain evidence="1 2">NSP M-1</strain>
    </source>
</reference>
<dbReference type="KEGG" id="nmv:NITMOv2_1026"/>
<name>A0A0K2GA53_NITMO</name>
<evidence type="ECO:0000313" key="1">
    <source>
        <dbReference type="EMBL" id="ALA57457.1"/>
    </source>
</evidence>
<keyword evidence="2" id="KW-1185">Reference proteome</keyword>
<evidence type="ECO:0000313" key="2">
    <source>
        <dbReference type="Proteomes" id="UP000069205"/>
    </source>
</evidence>
<accession>A0A0K2GA53</accession>
<dbReference type="Proteomes" id="UP000069205">
    <property type="component" value="Chromosome"/>
</dbReference>
<protein>
    <submittedName>
        <fullName evidence="1">Uncharacterized protein</fullName>
    </submittedName>
</protein>
<dbReference type="EMBL" id="CP011801">
    <property type="protein sequence ID" value="ALA57457.1"/>
    <property type="molecule type" value="Genomic_DNA"/>
</dbReference>
<proteinExistence type="predicted"/>
<dbReference type="STRING" id="42253.NITMOv2_1026"/>
<sequence length="65" mass="7040">MGHAGVPQQKWSLDNQDSCSVVRLPAALLEGLFEYPARVDASVLTCYISATPHACPVNRDLSRAL</sequence>
<dbReference type="AlphaFoldDB" id="A0A0K2GA53"/>
<organism evidence="1 2">
    <name type="scientific">Nitrospira moscoviensis</name>
    <dbReference type="NCBI Taxonomy" id="42253"/>
    <lineage>
        <taxon>Bacteria</taxon>
        <taxon>Pseudomonadati</taxon>
        <taxon>Nitrospirota</taxon>
        <taxon>Nitrospiria</taxon>
        <taxon>Nitrospirales</taxon>
        <taxon>Nitrospiraceae</taxon>
        <taxon>Nitrospira</taxon>
    </lineage>
</organism>
<gene>
    <name evidence="1" type="ORF">NITMOv2_1026</name>
</gene>